<keyword evidence="6" id="KW-0472">Membrane</keyword>
<name>A0ABT3BKC5_9RHOB</name>
<dbReference type="InterPro" id="IPR003400">
    <property type="entry name" value="ExbD"/>
</dbReference>
<evidence type="ECO:0000256" key="5">
    <source>
        <dbReference type="ARBA" id="ARBA00022989"/>
    </source>
</evidence>
<evidence type="ECO:0000313" key="9">
    <source>
        <dbReference type="Proteomes" id="UP001208690"/>
    </source>
</evidence>
<proteinExistence type="inferred from homology"/>
<keyword evidence="5" id="KW-1133">Transmembrane helix</keyword>
<accession>A0ABT3BKC5</accession>
<evidence type="ECO:0000313" key="8">
    <source>
        <dbReference type="EMBL" id="MCV3274011.1"/>
    </source>
</evidence>
<keyword evidence="7" id="KW-0653">Protein transport</keyword>
<comment type="caution">
    <text evidence="8">The sequence shown here is derived from an EMBL/GenBank/DDBJ whole genome shotgun (WGS) entry which is preliminary data.</text>
</comment>
<reference evidence="8 9" key="1">
    <citation type="submission" date="2022-04" db="EMBL/GenBank/DDBJ databases">
        <title>Roseobacter sp. WL0113 is a bacterium isolated from neritic sediment.</title>
        <authorList>
            <person name="Wang L."/>
            <person name="He W."/>
            <person name="Zhang D.-F."/>
        </authorList>
    </citation>
    <scope>NUCLEOTIDE SEQUENCE [LARGE SCALE GENOMIC DNA]</scope>
    <source>
        <strain evidence="8 9">WL0113</strain>
    </source>
</reference>
<evidence type="ECO:0000256" key="4">
    <source>
        <dbReference type="ARBA" id="ARBA00022692"/>
    </source>
</evidence>
<sequence length="125" mass="13799">MRDTARMRRRLSMTSLIDVIFLLLLFFMLSSTFTRFAEVEILAGQQAGRRTQDVPPMFLQLSPDGLTVNGAPHRLDDLQTSALARATSGTLVLLSLRGAVDAQRLTDALIALRRFPGLSLTVLGR</sequence>
<dbReference type="Proteomes" id="UP001208690">
    <property type="component" value="Unassembled WGS sequence"/>
</dbReference>
<keyword evidence="3" id="KW-1003">Cell membrane</keyword>
<dbReference type="EMBL" id="JALIEB010000025">
    <property type="protein sequence ID" value="MCV3274011.1"/>
    <property type="molecule type" value="Genomic_DNA"/>
</dbReference>
<evidence type="ECO:0000256" key="3">
    <source>
        <dbReference type="ARBA" id="ARBA00022475"/>
    </source>
</evidence>
<keyword evidence="7" id="KW-0813">Transport</keyword>
<protein>
    <submittedName>
        <fullName evidence="8">Biopolymer transporter ExbD</fullName>
    </submittedName>
</protein>
<keyword evidence="4 7" id="KW-0812">Transmembrane</keyword>
<dbReference type="RefSeq" id="WP_263846217.1">
    <property type="nucleotide sequence ID" value="NZ_JALIEB010000025.1"/>
</dbReference>
<comment type="similarity">
    <text evidence="2 7">Belongs to the ExbD/TolR family.</text>
</comment>
<evidence type="ECO:0000256" key="7">
    <source>
        <dbReference type="RuleBase" id="RU003879"/>
    </source>
</evidence>
<dbReference type="Pfam" id="PF02472">
    <property type="entry name" value="ExbD"/>
    <property type="match status" value="1"/>
</dbReference>
<comment type="subcellular location">
    <subcellularLocation>
        <location evidence="1">Cell membrane</location>
        <topology evidence="1">Single-pass membrane protein</topology>
    </subcellularLocation>
    <subcellularLocation>
        <location evidence="7">Cell membrane</location>
        <topology evidence="7">Single-pass type II membrane protein</topology>
    </subcellularLocation>
</comment>
<keyword evidence="9" id="KW-1185">Reference proteome</keyword>
<evidence type="ECO:0000256" key="6">
    <source>
        <dbReference type="ARBA" id="ARBA00023136"/>
    </source>
</evidence>
<organism evidence="8 9">
    <name type="scientific">Roseobacter sinensis</name>
    <dbReference type="NCBI Taxonomy" id="2931391"/>
    <lineage>
        <taxon>Bacteria</taxon>
        <taxon>Pseudomonadati</taxon>
        <taxon>Pseudomonadota</taxon>
        <taxon>Alphaproteobacteria</taxon>
        <taxon>Rhodobacterales</taxon>
        <taxon>Roseobacteraceae</taxon>
        <taxon>Roseobacter</taxon>
    </lineage>
</organism>
<evidence type="ECO:0000256" key="2">
    <source>
        <dbReference type="ARBA" id="ARBA00005811"/>
    </source>
</evidence>
<gene>
    <name evidence="8" type="ORF">MUB52_21465</name>
</gene>
<evidence type="ECO:0000256" key="1">
    <source>
        <dbReference type="ARBA" id="ARBA00004162"/>
    </source>
</evidence>